<dbReference type="InterPro" id="IPR007492">
    <property type="entry name" value="LytTR_DNA-bd_dom"/>
</dbReference>
<dbReference type="GO" id="GO:0003677">
    <property type="term" value="F:DNA binding"/>
    <property type="evidence" value="ECO:0007669"/>
    <property type="project" value="InterPro"/>
</dbReference>
<evidence type="ECO:0000259" key="1">
    <source>
        <dbReference type="PROSITE" id="PS50930"/>
    </source>
</evidence>
<dbReference type="PROSITE" id="PS50930">
    <property type="entry name" value="HTH_LYTTR"/>
    <property type="match status" value="1"/>
</dbReference>
<accession>A0A9D1X586</accession>
<dbReference type="SMART" id="SM00850">
    <property type="entry name" value="LytTR"/>
    <property type="match status" value="1"/>
</dbReference>
<organism evidence="2 3">
    <name type="scientific">Candidatus Anaerobutyricum stercoripullorum</name>
    <dbReference type="NCBI Taxonomy" id="2838456"/>
    <lineage>
        <taxon>Bacteria</taxon>
        <taxon>Bacillati</taxon>
        <taxon>Bacillota</taxon>
        <taxon>Clostridia</taxon>
        <taxon>Lachnospirales</taxon>
        <taxon>Lachnospiraceae</taxon>
        <taxon>Anaerobutyricum</taxon>
    </lineage>
</organism>
<protein>
    <submittedName>
        <fullName evidence="2">LytTR family transcriptional regulator</fullName>
    </submittedName>
</protein>
<proteinExistence type="predicted"/>
<dbReference type="Gene3D" id="3.40.50.2300">
    <property type="match status" value="1"/>
</dbReference>
<feature type="non-terminal residue" evidence="2">
    <location>
        <position position="1"/>
    </location>
</feature>
<name>A0A9D1X586_9FIRM</name>
<dbReference type="Proteomes" id="UP000886805">
    <property type="component" value="Unassembled WGS sequence"/>
</dbReference>
<reference evidence="2" key="2">
    <citation type="submission" date="2021-04" db="EMBL/GenBank/DDBJ databases">
        <authorList>
            <person name="Gilroy R."/>
        </authorList>
    </citation>
    <scope>NUCLEOTIDE SEQUENCE</scope>
    <source>
        <strain evidence="2">ChiSxjej3B15-1167</strain>
    </source>
</reference>
<evidence type="ECO:0000313" key="3">
    <source>
        <dbReference type="Proteomes" id="UP000886805"/>
    </source>
</evidence>
<dbReference type="EMBL" id="DXEQ01000243">
    <property type="protein sequence ID" value="HIX72994.1"/>
    <property type="molecule type" value="Genomic_DNA"/>
</dbReference>
<evidence type="ECO:0000313" key="2">
    <source>
        <dbReference type="EMBL" id="HIX72994.1"/>
    </source>
</evidence>
<dbReference type="InterPro" id="IPR011006">
    <property type="entry name" value="CheY-like_superfamily"/>
</dbReference>
<gene>
    <name evidence="2" type="ORF">H9849_08230</name>
</gene>
<feature type="domain" description="HTH LytTR-type" evidence="1">
    <location>
        <begin position="133"/>
        <end position="233"/>
    </location>
</feature>
<dbReference type="Pfam" id="PF04397">
    <property type="entry name" value="LytTR"/>
    <property type="match status" value="1"/>
</dbReference>
<dbReference type="PANTHER" id="PTHR37299:SF1">
    <property type="entry name" value="STAGE 0 SPORULATION PROTEIN A HOMOLOG"/>
    <property type="match status" value="1"/>
</dbReference>
<dbReference type="Gene3D" id="2.40.50.1020">
    <property type="entry name" value="LytTr DNA-binding domain"/>
    <property type="match status" value="1"/>
</dbReference>
<dbReference type="GO" id="GO:0000156">
    <property type="term" value="F:phosphorelay response regulator activity"/>
    <property type="evidence" value="ECO:0007669"/>
    <property type="project" value="InterPro"/>
</dbReference>
<comment type="caution">
    <text evidence="2">The sequence shown here is derived from an EMBL/GenBank/DDBJ whole genome shotgun (WGS) entry which is preliminary data.</text>
</comment>
<dbReference type="AlphaFoldDB" id="A0A9D1X586"/>
<dbReference type="SUPFAM" id="SSF52172">
    <property type="entry name" value="CheY-like"/>
    <property type="match status" value="1"/>
</dbReference>
<sequence length="238" mass="27909">WEGCVMTIGILEYDKEIAYQLTEVISENCPHIQVKVWERDSSLKEDISNGSLYKILFLSLEKDPMDIIEYSRRLQDLHPDVKIIYTTELNNSVFEVFHSTPTYVLSRPLNIGHVKKALAKALHELSLSKEKNFTIINKQGIYTIPYTKIYYVESDKRKLNIYGEEGLVKTINLKISDFLKYEHGVYFLQCHKSYAVNLMHISQLEKYEIVLENGMKLPISQSRYMDTKSQYMNYLENE</sequence>
<dbReference type="PANTHER" id="PTHR37299">
    <property type="entry name" value="TRANSCRIPTIONAL REGULATOR-RELATED"/>
    <property type="match status" value="1"/>
</dbReference>
<reference evidence="2" key="1">
    <citation type="journal article" date="2021" name="PeerJ">
        <title>Extensive microbial diversity within the chicken gut microbiome revealed by metagenomics and culture.</title>
        <authorList>
            <person name="Gilroy R."/>
            <person name="Ravi A."/>
            <person name="Getino M."/>
            <person name="Pursley I."/>
            <person name="Horton D.L."/>
            <person name="Alikhan N.F."/>
            <person name="Baker D."/>
            <person name="Gharbi K."/>
            <person name="Hall N."/>
            <person name="Watson M."/>
            <person name="Adriaenssens E.M."/>
            <person name="Foster-Nyarko E."/>
            <person name="Jarju S."/>
            <person name="Secka A."/>
            <person name="Antonio M."/>
            <person name="Oren A."/>
            <person name="Chaudhuri R.R."/>
            <person name="La Ragione R."/>
            <person name="Hildebrand F."/>
            <person name="Pallen M.J."/>
        </authorList>
    </citation>
    <scope>NUCLEOTIDE SEQUENCE</scope>
    <source>
        <strain evidence="2">ChiSxjej3B15-1167</strain>
    </source>
</reference>
<dbReference type="InterPro" id="IPR046947">
    <property type="entry name" value="LytR-like"/>
</dbReference>